<dbReference type="EMBL" id="JADBEM010000001">
    <property type="protein sequence ID" value="MBE1612548.1"/>
    <property type="molecule type" value="Genomic_DNA"/>
</dbReference>
<protein>
    <submittedName>
        <fullName evidence="2">Uncharacterized protein</fullName>
    </submittedName>
</protein>
<feature type="compositionally biased region" description="Basic and acidic residues" evidence="1">
    <location>
        <begin position="25"/>
        <end position="38"/>
    </location>
</feature>
<dbReference type="Proteomes" id="UP000638648">
    <property type="component" value="Unassembled WGS sequence"/>
</dbReference>
<name>A0A927N7Q9_9ACTN</name>
<accession>A0A927N7Q9</accession>
<reference evidence="2" key="1">
    <citation type="submission" date="2020-10" db="EMBL/GenBank/DDBJ databases">
        <title>Sequencing the genomes of 1000 actinobacteria strains.</title>
        <authorList>
            <person name="Klenk H.-P."/>
        </authorList>
    </citation>
    <scope>NUCLEOTIDE SEQUENCE</scope>
    <source>
        <strain evidence="2">DSM 45354</strain>
    </source>
</reference>
<proteinExistence type="predicted"/>
<evidence type="ECO:0000313" key="2">
    <source>
        <dbReference type="EMBL" id="MBE1612548.1"/>
    </source>
</evidence>
<dbReference type="AlphaFoldDB" id="A0A927N7Q9"/>
<keyword evidence="3" id="KW-1185">Reference proteome</keyword>
<sequence>MDPKYVHHRSEGLTRRQNAGTKALVIDDRREERRRPSPEVDDDLE</sequence>
<comment type="caution">
    <text evidence="2">The sequence shown here is derived from an EMBL/GenBank/DDBJ whole genome shotgun (WGS) entry which is preliminary data.</text>
</comment>
<feature type="compositionally biased region" description="Basic and acidic residues" evidence="1">
    <location>
        <begin position="1"/>
        <end position="14"/>
    </location>
</feature>
<feature type="region of interest" description="Disordered" evidence="1">
    <location>
        <begin position="1"/>
        <end position="45"/>
    </location>
</feature>
<dbReference type="RefSeq" id="WP_192755576.1">
    <property type="nucleotide sequence ID" value="NZ_BAABJL010000194.1"/>
</dbReference>
<evidence type="ECO:0000256" key="1">
    <source>
        <dbReference type="SAM" id="MobiDB-lite"/>
    </source>
</evidence>
<evidence type="ECO:0000313" key="3">
    <source>
        <dbReference type="Proteomes" id="UP000638648"/>
    </source>
</evidence>
<organism evidence="2 3">
    <name type="scientific">Actinopolymorpha pittospori</name>
    <dbReference type="NCBI Taxonomy" id="648752"/>
    <lineage>
        <taxon>Bacteria</taxon>
        <taxon>Bacillati</taxon>
        <taxon>Actinomycetota</taxon>
        <taxon>Actinomycetes</taxon>
        <taxon>Propionibacteriales</taxon>
        <taxon>Actinopolymorphaceae</taxon>
        <taxon>Actinopolymorpha</taxon>
    </lineage>
</organism>
<gene>
    <name evidence="2" type="ORF">HEB94_009396</name>
</gene>